<evidence type="ECO:0000256" key="4">
    <source>
        <dbReference type="SAM" id="MobiDB-lite"/>
    </source>
</evidence>
<dbReference type="Proteomes" id="UP000682892">
    <property type="component" value="Unassembled WGS sequence"/>
</dbReference>
<dbReference type="SMART" id="SM00509">
    <property type="entry name" value="TFS2N"/>
    <property type="match status" value="1"/>
</dbReference>
<keyword evidence="2 3" id="KW-0539">Nucleus</keyword>
<accession>Q16S30</accession>
<evidence type="ECO:0000256" key="3">
    <source>
        <dbReference type="PROSITE-ProRule" id="PRU00649"/>
    </source>
</evidence>
<dbReference type="Gene3D" id="1.20.930.10">
    <property type="entry name" value="Conserved domain common to transcription factors TFIIS, elongin A, CRSP70"/>
    <property type="match status" value="1"/>
</dbReference>
<reference evidence="6" key="1">
    <citation type="submission" date="2005-10" db="EMBL/GenBank/DDBJ databases">
        <authorList>
            <person name="Loftus B.J."/>
            <person name="Nene V.M."/>
            <person name="Hannick L.I."/>
            <person name="Bidwell S."/>
            <person name="Haas B."/>
            <person name="Amedeo P."/>
            <person name="Orvis J."/>
            <person name="Wortman J.R."/>
            <person name="White O.R."/>
            <person name="Salzberg S."/>
            <person name="Shumway M."/>
            <person name="Koo H."/>
            <person name="Zhao Y."/>
            <person name="Holmes M."/>
            <person name="Miller J."/>
            <person name="Schatz M."/>
            <person name="Pop M."/>
            <person name="Pai G."/>
            <person name="Utterback T."/>
            <person name="Rogers Y.-H."/>
            <person name="Kravitz S."/>
            <person name="Fraser C.M."/>
        </authorList>
    </citation>
    <scope>NUCLEOTIDE SEQUENCE</scope>
    <source>
        <strain evidence="6">Liverpool</strain>
    </source>
</reference>
<dbReference type="OMA" id="IESKHDY"/>
<dbReference type="PROSITE" id="PS51319">
    <property type="entry name" value="TFIIS_N"/>
    <property type="match status" value="1"/>
</dbReference>
<dbReference type="VEuPathDB" id="VectorBase:AAEL024508"/>
<dbReference type="InterPro" id="IPR051870">
    <property type="entry name" value="Elongin-A_domain"/>
</dbReference>
<feature type="compositionally biased region" description="Basic and acidic residues" evidence="4">
    <location>
        <begin position="237"/>
        <end position="288"/>
    </location>
</feature>
<dbReference type="InterPro" id="IPR002038">
    <property type="entry name" value="Osteopontin"/>
</dbReference>
<dbReference type="InterPro" id="IPR035441">
    <property type="entry name" value="TFIIS/LEDGF_dom_sf"/>
</dbReference>
<feature type="compositionally biased region" description="Acidic residues" evidence="4">
    <location>
        <begin position="93"/>
        <end position="102"/>
    </location>
</feature>
<comment type="subcellular location">
    <subcellularLocation>
        <location evidence="1 3">Nucleus</location>
    </subcellularLocation>
</comment>
<dbReference type="eggNOG" id="KOG2821">
    <property type="taxonomic scope" value="Eukaryota"/>
</dbReference>
<evidence type="ECO:0000313" key="7">
    <source>
        <dbReference type="Proteomes" id="UP000682892"/>
    </source>
</evidence>
<dbReference type="InterPro" id="IPR017923">
    <property type="entry name" value="TFIIS_N"/>
</dbReference>
<dbReference type="GO" id="GO:0007155">
    <property type="term" value="P:cell adhesion"/>
    <property type="evidence" value="ECO:0007669"/>
    <property type="project" value="InterPro"/>
</dbReference>
<sequence>MSSIVDIINHYQKSIDKSLHDEARLVHCIGKLYRLPVSVQHLKDTGIGRTVNGLRKYDGEVGVAAKALVSKWKNMVAAEESDTGEPDSHQEEHDEPQDEDNCDESRLQVDEDHHSDEGHHDANGDDEEDEDEEQHHREEESDNQEEIQEQQQEKEVKNGHDSDHRNERSSHRDSDRHSSSSSKHKSSSSSKDSSRSRDRHDKHRDGDKSKHHSSSSSSSKKNHSSPSSTSSSKKSSSHGDEEKDRKEKHSSSSSKKDSSHSNGKESSHSSSSSKEKSSDKHHSSKSKEGLNGYTKESDNQKRKRVSEDEEESAGSEFDNSGGASFADALAMIGMPSSSKKKSSSKGSTEKVKISTSSSMPPPPTKSDKNRSSSSSSKRSISPCSTASTQKPSPLPIAEIVESLPMISPNYKPMPLNQTVMECVFSNNGKPQKRALTEEEALGQSMQSKNIRTKVYSGVKNFKGEVPTLYNLCIRLLQEHIDLIDYTGGIPFDLLKPVLERASPEQLFTLESYNPYLMEDSDVLWEQHIKRNFRSQKRKEEECESWREMFIRCSEERESKLLSLTANIKQSQVEKTAPIRKTQLAYVDSAVKPPRNIISKQARYGTAQAPVVSPAARVAALKNNSSNVAKAGDSRLKVAAGARDNAQ</sequence>
<feature type="compositionally biased region" description="Basic and acidic residues" evidence="4">
    <location>
        <begin position="103"/>
        <end position="123"/>
    </location>
</feature>
<feature type="compositionally biased region" description="Basic and acidic residues" evidence="4">
    <location>
        <begin position="192"/>
        <end position="208"/>
    </location>
</feature>
<evidence type="ECO:0000313" key="6">
    <source>
        <dbReference type="EMBL" id="EAT37269.1"/>
    </source>
</evidence>
<dbReference type="Gene3D" id="6.10.250.3180">
    <property type="match status" value="1"/>
</dbReference>
<feature type="region of interest" description="Disordered" evidence="4">
    <location>
        <begin position="78"/>
        <end position="393"/>
    </location>
</feature>
<gene>
    <name evidence="6" type="ORF">AaeL_AAEL010723</name>
</gene>
<protein>
    <submittedName>
        <fullName evidence="6">AAEL010723-PA</fullName>
    </submittedName>
</protein>
<dbReference type="Pfam" id="PF08711">
    <property type="entry name" value="Med26"/>
    <property type="match status" value="1"/>
</dbReference>
<dbReference type="EMBL" id="CH477686">
    <property type="protein sequence ID" value="EAT37269.1"/>
    <property type="molecule type" value="Genomic_DNA"/>
</dbReference>
<feature type="domain" description="TFIIS N-terminal" evidence="5">
    <location>
        <begin position="6"/>
        <end position="79"/>
    </location>
</feature>
<dbReference type="STRING" id="7159.Q16S30"/>
<name>Q16S30_AEDAE</name>
<dbReference type="InterPro" id="IPR010684">
    <property type="entry name" value="RNA_pol_II_trans_fac_SIII_A"/>
</dbReference>
<proteinExistence type="predicted"/>
<dbReference type="Pfam" id="PF06881">
    <property type="entry name" value="Elongin_A"/>
    <property type="match status" value="1"/>
</dbReference>
<dbReference type="GO" id="GO:0070449">
    <property type="term" value="C:elongin complex"/>
    <property type="evidence" value="ECO:0007669"/>
    <property type="project" value="InterPro"/>
</dbReference>
<dbReference type="PRINTS" id="PR00216">
    <property type="entry name" value="OSTEOPONTIN"/>
</dbReference>
<dbReference type="PANTHER" id="PTHR15141:SF76">
    <property type="entry name" value="TRANSCRIPTION ELONGATION FACTOR B POLYPEPTIDE 3"/>
    <property type="match status" value="1"/>
</dbReference>
<dbReference type="GO" id="GO:0006368">
    <property type="term" value="P:transcription elongation by RNA polymerase II"/>
    <property type="evidence" value="ECO:0007669"/>
    <property type="project" value="InterPro"/>
</dbReference>
<feature type="compositionally biased region" description="Low complexity" evidence="4">
    <location>
        <begin position="214"/>
        <end position="234"/>
    </location>
</feature>
<dbReference type="SUPFAM" id="SSF47676">
    <property type="entry name" value="Conserved domain common to transcription factors TFIIS, elongin A, CRSP70"/>
    <property type="match status" value="1"/>
</dbReference>
<dbReference type="PhylomeDB" id="Q16S30"/>
<dbReference type="InterPro" id="IPR003617">
    <property type="entry name" value="TFIIS/CRSP70_N_sub"/>
</dbReference>
<feature type="compositionally biased region" description="Basic and acidic residues" evidence="4">
    <location>
        <begin position="151"/>
        <end position="178"/>
    </location>
</feature>
<reference evidence="6" key="2">
    <citation type="journal article" date="2007" name="Science">
        <title>Genome sequence of Aedes aegypti, a major arbovirus vector.</title>
        <authorList>
            <person name="Nene V."/>
            <person name="Wortman J.R."/>
            <person name="Lawson D."/>
            <person name="Haas B."/>
            <person name="Kodira C."/>
            <person name="Tu Z.J."/>
            <person name="Loftus B."/>
            <person name="Xi Z."/>
            <person name="Megy K."/>
            <person name="Grabherr M."/>
            <person name="Ren Q."/>
            <person name="Zdobnov E.M."/>
            <person name="Lobo N.F."/>
            <person name="Campbell K.S."/>
            <person name="Brown S.E."/>
            <person name="Bonaldo M.F."/>
            <person name="Zhu J."/>
            <person name="Sinkins S.P."/>
            <person name="Hogenkamp D.G."/>
            <person name="Amedeo P."/>
            <person name="Arensburger P."/>
            <person name="Atkinson P.W."/>
            <person name="Bidwell S."/>
            <person name="Biedler J."/>
            <person name="Birney E."/>
            <person name="Bruggner R.V."/>
            <person name="Costas J."/>
            <person name="Coy M.R."/>
            <person name="Crabtree J."/>
            <person name="Crawford M."/>
            <person name="Debruyn B."/>
            <person name="Decaprio D."/>
            <person name="Eiglmeier K."/>
            <person name="Eisenstadt E."/>
            <person name="El-Dorry H."/>
            <person name="Gelbart W.M."/>
            <person name="Gomes S.L."/>
            <person name="Hammond M."/>
            <person name="Hannick L.I."/>
            <person name="Hogan J.R."/>
            <person name="Holmes M.H."/>
            <person name="Jaffe D."/>
            <person name="Johnston J.S."/>
            <person name="Kennedy R.C."/>
            <person name="Koo H."/>
            <person name="Kravitz S."/>
            <person name="Kriventseva E.V."/>
            <person name="Kulp D."/>
            <person name="Labutti K."/>
            <person name="Lee E."/>
            <person name="Li S."/>
            <person name="Lovin D.D."/>
            <person name="Mao C."/>
            <person name="Mauceli E."/>
            <person name="Menck C.F."/>
            <person name="Miller J.R."/>
            <person name="Montgomery P."/>
            <person name="Mori A."/>
            <person name="Nascimento A.L."/>
            <person name="Naveira H.F."/>
            <person name="Nusbaum C."/>
            <person name="O'leary S."/>
            <person name="Orvis J."/>
            <person name="Pertea M."/>
            <person name="Quesneville H."/>
            <person name="Reidenbach K.R."/>
            <person name="Rogers Y.H."/>
            <person name="Roth C.W."/>
            <person name="Schneider J.R."/>
            <person name="Schatz M."/>
            <person name="Shumway M."/>
            <person name="Stanke M."/>
            <person name="Stinson E.O."/>
            <person name="Tubio J.M."/>
            <person name="Vanzee J.P."/>
            <person name="Verjovski-Almeida S."/>
            <person name="Werner D."/>
            <person name="White O."/>
            <person name="Wyder S."/>
            <person name="Zeng Q."/>
            <person name="Zhao Q."/>
            <person name="Zhao Y."/>
            <person name="Hill C.A."/>
            <person name="Raikhel A.S."/>
            <person name="Soares M.B."/>
            <person name="Knudson D.L."/>
            <person name="Lee N.H."/>
            <person name="Galagan J."/>
            <person name="Salzberg S.L."/>
            <person name="Paulsen I.T."/>
            <person name="Dimopoulos G."/>
            <person name="Collins F.H."/>
            <person name="Birren B."/>
            <person name="Fraser-Liggett C.M."/>
            <person name="Severson D.W."/>
        </authorList>
    </citation>
    <scope>NUCLEOTIDE SEQUENCE [LARGE SCALE GENOMIC DNA]</scope>
    <source>
        <strain evidence="6">Liverpool</strain>
    </source>
</reference>
<organism evidence="6 7">
    <name type="scientific">Aedes aegypti</name>
    <name type="common">Yellowfever mosquito</name>
    <name type="synonym">Culex aegypti</name>
    <dbReference type="NCBI Taxonomy" id="7159"/>
    <lineage>
        <taxon>Eukaryota</taxon>
        <taxon>Metazoa</taxon>
        <taxon>Ecdysozoa</taxon>
        <taxon>Arthropoda</taxon>
        <taxon>Hexapoda</taxon>
        <taxon>Insecta</taxon>
        <taxon>Pterygota</taxon>
        <taxon>Neoptera</taxon>
        <taxon>Endopterygota</taxon>
        <taxon>Diptera</taxon>
        <taxon>Nematocera</taxon>
        <taxon>Culicoidea</taxon>
        <taxon>Culicidae</taxon>
        <taxon>Culicinae</taxon>
        <taxon>Aedini</taxon>
        <taxon>Aedes</taxon>
        <taxon>Stegomyia</taxon>
    </lineage>
</organism>
<feature type="compositionally biased region" description="Low complexity" evidence="4">
    <location>
        <begin position="371"/>
        <end position="384"/>
    </location>
</feature>
<reference evidence="6" key="3">
    <citation type="submission" date="2012-09" db="EMBL/GenBank/DDBJ databases">
        <authorList>
            <consortium name="VectorBase"/>
        </authorList>
    </citation>
    <scope>NUCLEOTIDE SEQUENCE</scope>
    <source>
        <strain evidence="6">Liverpool</strain>
    </source>
</reference>
<evidence type="ECO:0000256" key="1">
    <source>
        <dbReference type="ARBA" id="ARBA00004123"/>
    </source>
</evidence>
<dbReference type="AlphaFoldDB" id="Q16S30"/>
<evidence type="ECO:0000256" key="2">
    <source>
        <dbReference type="ARBA" id="ARBA00023242"/>
    </source>
</evidence>
<dbReference type="PANTHER" id="PTHR15141">
    <property type="entry name" value="TRANSCRIPTION ELONGATION FACTOR B POLYPEPTIDE 3"/>
    <property type="match status" value="1"/>
</dbReference>
<feature type="non-terminal residue" evidence="6">
    <location>
        <position position="646"/>
    </location>
</feature>
<evidence type="ECO:0000259" key="5">
    <source>
        <dbReference type="PROSITE" id="PS51319"/>
    </source>
</evidence>